<organism evidence="2 3">
    <name type="scientific">Mycolicibacterium septicum</name>
    <dbReference type="NCBI Taxonomy" id="98668"/>
    <lineage>
        <taxon>Bacteria</taxon>
        <taxon>Bacillati</taxon>
        <taxon>Actinomycetota</taxon>
        <taxon>Actinomycetes</taxon>
        <taxon>Mycobacteriales</taxon>
        <taxon>Mycobacteriaceae</taxon>
        <taxon>Mycolicibacterium</taxon>
    </lineage>
</organism>
<dbReference type="InterPro" id="IPR004360">
    <property type="entry name" value="Glyas_Fos-R_dOase_dom"/>
</dbReference>
<gene>
    <name evidence="2" type="ORF">ACK4CP_11990</name>
</gene>
<keyword evidence="3" id="KW-1185">Reference proteome</keyword>
<evidence type="ECO:0000313" key="2">
    <source>
        <dbReference type="EMBL" id="MFN6551120.1"/>
    </source>
</evidence>
<name>A0ABW9LTC9_9MYCO</name>
<accession>A0ABW9LTC9</accession>
<dbReference type="Pfam" id="PF00903">
    <property type="entry name" value="Glyoxalase"/>
    <property type="match status" value="1"/>
</dbReference>
<proteinExistence type="predicted"/>
<protein>
    <submittedName>
        <fullName evidence="2">VOC family protein</fullName>
    </submittedName>
</protein>
<dbReference type="Gene3D" id="3.10.180.10">
    <property type="entry name" value="2,3-Dihydroxybiphenyl 1,2-Dioxygenase, domain 1"/>
    <property type="match status" value="1"/>
</dbReference>
<dbReference type="RefSeq" id="WP_409549813.1">
    <property type="nucleotide sequence ID" value="NZ_JBKBDE010000003.1"/>
</dbReference>
<comment type="caution">
    <text evidence="2">The sequence shown here is derived from an EMBL/GenBank/DDBJ whole genome shotgun (WGS) entry which is preliminary data.</text>
</comment>
<evidence type="ECO:0000313" key="3">
    <source>
        <dbReference type="Proteomes" id="UP001635817"/>
    </source>
</evidence>
<dbReference type="SUPFAM" id="SSF54593">
    <property type="entry name" value="Glyoxalase/Bleomycin resistance protein/Dihydroxybiphenyl dioxygenase"/>
    <property type="match status" value="1"/>
</dbReference>
<reference evidence="2 3" key="1">
    <citation type="submission" date="2024-12" db="EMBL/GenBank/DDBJ databases">
        <title>The coexistence of Mycolicibacterium septicum and Mycolicibacterium nivoides in clinical samples.</title>
        <authorList>
            <person name="Wang C."/>
            <person name="Feng Y."/>
            <person name="Zong Z."/>
        </authorList>
    </citation>
    <scope>NUCLEOTIDE SEQUENCE [LARGE SCALE GENOMIC DNA]</scope>
    <source>
        <strain evidence="2 3">120310</strain>
    </source>
</reference>
<dbReference type="InterPro" id="IPR037523">
    <property type="entry name" value="VOC_core"/>
</dbReference>
<evidence type="ECO:0000259" key="1">
    <source>
        <dbReference type="PROSITE" id="PS51819"/>
    </source>
</evidence>
<dbReference type="Proteomes" id="UP001635817">
    <property type="component" value="Unassembled WGS sequence"/>
</dbReference>
<dbReference type="InterPro" id="IPR029068">
    <property type="entry name" value="Glyas_Bleomycin-R_OHBP_Dase"/>
</dbReference>
<dbReference type="PROSITE" id="PS51819">
    <property type="entry name" value="VOC"/>
    <property type="match status" value="1"/>
</dbReference>
<dbReference type="EMBL" id="JBKBDE010000003">
    <property type="protein sequence ID" value="MFN6551120.1"/>
    <property type="molecule type" value="Genomic_DNA"/>
</dbReference>
<feature type="domain" description="VOC" evidence="1">
    <location>
        <begin position="97"/>
        <end position="219"/>
    </location>
</feature>
<sequence length="221" mass="24750">MPSLENLRKQAKLYVRWHRDGYYPVAAHIRAVLPRYRSLSDHEVLQAQFKLTDAQELVARQNGFQDWRALKEGVSAVTAGAADAGDAGDVPAMPDVMVVEAQIYVTDLDASCDFYRSTLGFEIAFVYGEPAFYAQVRRGDARLNLRRVDEPVFVGDIREREQLLSASITLTSTAALRELFVDYRDLGVDLYRTLTTEPWGARTFIVRDPDGNLILFAAGAS</sequence>